<organism evidence="5 6">
    <name type="scientific">Bacillus weihaiensis</name>
    <dbReference type="NCBI Taxonomy" id="1547283"/>
    <lineage>
        <taxon>Bacteria</taxon>
        <taxon>Bacillati</taxon>
        <taxon>Bacillota</taxon>
        <taxon>Bacilli</taxon>
        <taxon>Bacillales</taxon>
        <taxon>Bacillaceae</taxon>
        <taxon>Bacillus</taxon>
    </lineage>
</organism>
<dbReference type="EMBL" id="CP016020">
    <property type="protein sequence ID" value="APH06702.1"/>
    <property type="molecule type" value="Genomic_DNA"/>
</dbReference>
<evidence type="ECO:0000313" key="5">
    <source>
        <dbReference type="EMBL" id="APH06702.1"/>
    </source>
</evidence>
<dbReference type="PANTHER" id="PTHR42743">
    <property type="entry name" value="AMINO-ACID AMINOTRANSFERASE"/>
    <property type="match status" value="1"/>
</dbReference>
<dbReference type="Pfam" id="PF01063">
    <property type="entry name" value="Aminotran_4"/>
    <property type="match status" value="1"/>
</dbReference>
<dbReference type="OrthoDB" id="9805628at2"/>
<evidence type="ECO:0000256" key="4">
    <source>
        <dbReference type="ARBA" id="ARBA00022898"/>
    </source>
</evidence>
<sequence>MIIFMNSEFIKDTEATISPFDHGFLYGLGAFETFRMYNGFPFLLNDHLKRLQAALFQLGISYKINREEIFHMLQKLVDLNHLQGEDVTVRLNISAGNGEVGKLAQTYQTPNILCFLRGAPSVAEPIEKDARILQTPRNTPEGPYRIKSHHYLNNIIGKREIQNTPEAEGFFLTEKGFLAEGVVSNIFWVKDNRVYTPALETGILNGITRQFVIKCLRVMGVAVEEGLYNPEDLLGASEVFITNSSQEIVSIKKVDDRLFQGNDGIIVKKLTELYRQNRKKLLSIEEL</sequence>
<dbReference type="GO" id="GO:0016829">
    <property type="term" value="F:lyase activity"/>
    <property type="evidence" value="ECO:0007669"/>
    <property type="project" value="UniProtKB-KW"/>
</dbReference>
<gene>
    <name evidence="5" type="ORF">A9C19_19520</name>
</gene>
<dbReference type="STRING" id="1547283.A9C19_19520"/>
<dbReference type="GO" id="GO:0046394">
    <property type="term" value="P:carboxylic acid biosynthetic process"/>
    <property type="evidence" value="ECO:0007669"/>
    <property type="project" value="UniProtKB-ARBA"/>
</dbReference>
<dbReference type="SUPFAM" id="SSF56752">
    <property type="entry name" value="D-aminoacid aminotransferase-like PLP-dependent enzymes"/>
    <property type="match status" value="1"/>
</dbReference>
<evidence type="ECO:0000256" key="3">
    <source>
        <dbReference type="ARBA" id="ARBA00011738"/>
    </source>
</evidence>
<dbReference type="Gene3D" id="3.20.10.10">
    <property type="entry name" value="D-amino Acid Aminotransferase, subunit A, domain 2"/>
    <property type="match status" value="1"/>
</dbReference>
<dbReference type="InterPro" id="IPR036038">
    <property type="entry name" value="Aminotransferase-like"/>
</dbReference>
<dbReference type="Gene3D" id="3.30.470.10">
    <property type="match status" value="1"/>
</dbReference>
<dbReference type="GO" id="GO:0008652">
    <property type="term" value="P:amino acid biosynthetic process"/>
    <property type="evidence" value="ECO:0007669"/>
    <property type="project" value="UniProtKB-ARBA"/>
</dbReference>
<dbReference type="KEGG" id="bwh:A9C19_19520"/>
<dbReference type="InterPro" id="IPR043131">
    <property type="entry name" value="BCAT-like_N"/>
</dbReference>
<accession>A0A1L3MWJ7</accession>
<keyword evidence="5" id="KW-0456">Lyase</keyword>
<comment type="cofactor">
    <cofactor evidence="1">
        <name>pyridoxal 5'-phosphate</name>
        <dbReference type="ChEBI" id="CHEBI:597326"/>
    </cofactor>
</comment>
<keyword evidence="6" id="KW-1185">Reference proteome</keyword>
<dbReference type="FunFam" id="3.20.10.10:FF:000002">
    <property type="entry name" value="D-alanine aminotransferase"/>
    <property type="match status" value="1"/>
</dbReference>
<protein>
    <submittedName>
        <fullName evidence="5">4-amino-4-deoxychorismate lyase</fullName>
    </submittedName>
</protein>
<reference evidence="5 6" key="1">
    <citation type="journal article" date="2016" name="Sci. Rep.">
        <title>Complete genome sequence and transcriptomic analysis of a novel marine strain Bacillus weihaiensis reveals the mechanism of brown algae degradation.</title>
        <authorList>
            <person name="Zhu Y."/>
            <person name="Chen P."/>
            <person name="Bao Y."/>
            <person name="Men Y."/>
            <person name="Zeng Y."/>
            <person name="Yang J."/>
            <person name="Sun J."/>
            <person name="Sun Y."/>
        </authorList>
    </citation>
    <scope>NUCLEOTIDE SEQUENCE [LARGE SCALE GENOMIC DNA]</scope>
    <source>
        <strain evidence="5 6">Alg07</strain>
    </source>
</reference>
<evidence type="ECO:0000313" key="6">
    <source>
        <dbReference type="Proteomes" id="UP000181936"/>
    </source>
</evidence>
<dbReference type="NCBIfam" id="NF005800">
    <property type="entry name" value="PRK07650.1"/>
    <property type="match status" value="1"/>
</dbReference>
<dbReference type="AlphaFoldDB" id="A0A1L3MWJ7"/>
<dbReference type="InterPro" id="IPR001544">
    <property type="entry name" value="Aminotrans_IV"/>
</dbReference>
<evidence type="ECO:0000256" key="1">
    <source>
        <dbReference type="ARBA" id="ARBA00001933"/>
    </source>
</evidence>
<name>A0A1L3MWJ7_9BACI</name>
<evidence type="ECO:0000256" key="2">
    <source>
        <dbReference type="ARBA" id="ARBA00009320"/>
    </source>
</evidence>
<dbReference type="InterPro" id="IPR050571">
    <property type="entry name" value="Class-IV_PLP-Dep_Aminotrnsfr"/>
</dbReference>
<dbReference type="GO" id="GO:0005829">
    <property type="term" value="C:cytosol"/>
    <property type="evidence" value="ECO:0007669"/>
    <property type="project" value="TreeGrafter"/>
</dbReference>
<dbReference type="InterPro" id="IPR043132">
    <property type="entry name" value="BCAT-like_C"/>
</dbReference>
<dbReference type="CDD" id="cd00449">
    <property type="entry name" value="PLPDE_IV"/>
    <property type="match status" value="1"/>
</dbReference>
<dbReference type="PANTHER" id="PTHR42743:SF11">
    <property type="entry name" value="AMINODEOXYCHORISMATE LYASE"/>
    <property type="match status" value="1"/>
</dbReference>
<keyword evidence="4" id="KW-0663">Pyridoxal phosphate</keyword>
<dbReference type="RefSeq" id="WP_072581497.1">
    <property type="nucleotide sequence ID" value="NZ_CP016020.1"/>
</dbReference>
<comment type="similarity">
    <text evidence="2">Belongs to the class-IV pyridoxal-phosphate-dependent aminotransferase family.</text>
</comment>
<dbReference type="Proteomes" id="UP000181936">
    <property type="component" value="Chromosome"/>
</dbReference>
<proteinExistence type="inferred from homology"/>
<comment type="subunit">
    <text evidence="3">Homodimer.</text>
</comment>